<accession>A0A5B8VYT9</accession>
<name>A0A5B8VYT9_9SPHI</name>
<dbReference type="OrthoDB" id="792302at2"/>
<protein>
    <recommendedName>
        <fullName evidence="4">Outer membrane protein beta-barrel domain-containing protein</fullName>
    </recommendedName>
</protein>
<keyword evidence="1" id="KW-0732">Signal</keyword>
<feature type="signal peptide" evidence="1">
    <location>
        <begin position="1"/>
        <end position="23"/>
    </location>
</feature>
<evidence type="ECO:0000313" key="3">
    <source>
        <dbReference type="Proteomes" id="UP000321362"/>
    </source>
</evidence>
<keyword evidence="3" id="KW-1185">Reference proteome</keyword>
<sequence>MAVKYIRLLILLMFCAASSRVSAQSGNKMSLSIGPDVGIPINVDHPNAVHTRDIYQDGLGGTIRAEFPLTPALHATASVGYVVYHSNLRYLYLTPTQLSNYAGPSNTSSPPPYKYVPLKAGLRYYYVKCLFVSAEAGDALKIGHEAKASFIYSGGAGAAVPFGVHHALDIGFRYESGYKNIDSDFKMGQIGIGFSYKYTF</sequence>
<organism evidence="2 3">
    <name type="scientific">Mucilaginibacter ginsenosidivorax</name>
    <dbReference type="NCBI Taxonomy" id="862126"/>
    <lineage>
        <taxon>Bacteria</taxon>
        <taxon>Pseudomonadati</taxon>
        <taxon>Bacteroidota</taxon>
        <taxon>Sphingobacteriia</taxon>
        <taxon>Sphingobacteriales</taxon>
        <taxon>Sphingobacteriaceae</taxon>
        <taxon>Mucilaginibacter</taxon>
    </lineage>
</organism>
<evidence type="ECO:0000313" key="2">
    <source>
        <dbReference type="EMBL" id="QEC75636.1"/>
    </source>
</evidence>
<dbReference type="RefSeq" id="WP_147052848.1">
    <property type="nucleotide sequence ID" value="NZ_CP042437.1"/>
</dbReference>
<dbReference type="AlphaFoldDB" id="A0A5B8VYT9"/>
<gene>
    <name evidence="2" type="ORF">FSB76_06620</name>
</gene>
<evidence type="ECO:0000256" key="1">
    <source>
        <dbReference type="SAM" id="SignalP"/>
    </source>
</evidence>
<dbReference type="KEGG" id="mgk:FSB76_06620"/>
<reference evidence="2 3" key="1">
    <citation type="journal article" date="2013" name="J. Microbiol.">
        <title>Mucilaginibacter ginsenosidivorax sp. nov., with ginsenoside converting activity isolated from sediment.</title>
        <authorList>
            <person name="Kim J.K."/>
            <person name="Choi T.E."/>
            <person name="Liu Q.M."/>
            <person name="Park H.Y."/>
            <person name="Yi T.H."/>
            <person name="Yoon M.H."/>
            <person name="Kim S.C."/>
            <person name="Im W.T."/>
        </authorList>
    </citation>
    <scope>NUCLEOTIDE SEQUENCE [LARGE SCALE GENOMIC DNA]</scope>
    <source>
        <strain evidence="2 3">KHI28</strain>
    </source>
</reference>
<proteinExistence type="predicted"/>
<feature type="chain" id="PRO_5022660040" description="Outer membrane protein beta-barrel domain-containing protein" evidence="1">
    <location>
        <begin position="24"/>
        <end position="200"/>
    </location>
</feature>
<dbReference type="EMBL" id="CP042437">
    <property type="protein sequence ID" value="QEC75636.1"/>
    <property type="molecule type" value="Genomic_DNA"/>
</dbReference>
<evidence type="ECO:0008006" key="4">
    <source>
        <dbReference type="Google" id="ProtNLM"/>
    </source>
</evidence>
<dbReference type="Proteomes" id="UP000321362">
    <property type="component" value="Chromosome"/>
</dbReference>